<proteinExistence type="inferred from homology"/>
<evidence type="ECO:0000313" key="5">
    <source>
        <dbReference type="Proteomes" id="UP000184031"/>
    </source>
</evidence>
<evidence type="ECO:0000313" key="4">
    <source>
        <dbReference type="EMBL" id="SHK99980.1"/>
    </source>
</evidence>
<dbReference type="Proteomes" id="UP000198940">
    <property type="component" value="Unassembled WGS sequence"/>
</dbReference>
<evidence type="ECO:0000313" key="6">
    <source>
        <dbReference type="Proteomes" id="UP000198940"/>
    </source>
</evidence>
<dbReference type="InterPro" id="IPR005269">
    <property type="entry name" value="LOG"/>
</dbReference>
<dbReference type="GO" id="GO:0008714">
    <property type="term" value="F:AMP nucleosidase activity"/>
    <property type="evidence" value="ECO:0007669"/>
    <property type="project" value="UniProtKB-EC"/>
</dbReference>
<dbReference type="Proteomes" id="UP000184031">
    <property type="component" value="Unassembled WGS sequence"/>
</dbReference>
<dbReference type="GO" id="GO:0005829">
    <property type="term" value="C:cytosol"/>
    <property type="evidence" value="ECO:0007669"/>
    <property type="project" value="TreeGrafter"/>
</dbReference>
<dbReference type="PANTHER" id="PTHR43393:SF3">
    <property type="entry name" value="LYSINE DECARBOXYLASE-LIKE PROTEIN"/>
    <property type="match status" value="1"/>
</dbReference>
<dbReference type="EMBL" id="FRAT01000006">
    <property type="protein sequence ID" value="SHK99980.1"/>
    <property type="molecule type" value="Genomic_DNA"/>
</dbReference>
<dbReference type="EMBL" id="FOKU01000004">
    <property type="protein sequence ID" value="SFB98525.1"/>
    <property type="molecule type" value="Genomic_DNA"/>
</dbReference>
<comment type="similarity">
    <text evidence="2">Belongs to the LOG family.</text>
</comment>
<sequence>MNTQNHPLRRSESKFLLGPLSRFKELAFTFRVQRSFIKAFRKMHFMGPCVTVFGSARFQPDNPYYIQAEQVGAALAGLGFTVMTGGGPGIMEAANKGAFETGGYSVGCNIILPFEQKPNPYLHKWIDIPYFFVRKFLLMKYSYAFVVMPGGIGTLDELFEALTLIQTKMIQDFPVVIFGSEYHSELCNHIKLMAANESIGFEDMKLLFVTDSIEEMQEHIKTHAIKKFNLTRKPQRPKWWFGEQKVQGIFKSVSP</sequence>
<comment type="caution">
    <text evidence="4">The sequence shown here is derived from an EMBL/GenBank/DDBJ whole genome shotgun (WGS) entry which is preliminary data.</text>
</comment>
<dbReference type="InterPro" id="IPR031100">
    <property type="entry name" value="LOG_fam"/>
</dbReference>
<keyword evidence="6" id="KW-1185">Reference proteome</keyword>
<keyword evidence="2" id="KW-0203">Cytokinin biosynthesis</keyword>
<dbReference type="STRING" id="1055723.SAMN05216293_2407"/>
<gene>
    <name evidence="3" type="ORF">SAMN04487891_104193</name>
    <name evidence="4" type="ORF">SAMN05216293_2407</name>
</gene>
<dbReference type="OrthoDB" id="9801098at2"/>
<evidence type="ECO:0000313" key="3">
    <source>
        <dbReference type="EMBL" id="SFB98525.1"/>
    </source>
</evidence>
<dbReference type="NCBIfam" id="TIGR00730">
    <property type="entry name" value="Rossman fold protein, TIGR00730 family"/>
    <property type="match status" value="1"/>
</dbReference>
<evidence type="ECO:0000256" key="2">
    <source>
        <dbReference type="RuleBase" id="RU363015"/>
    </source>
</evidence>
<dbReference type="RefSeq" id="WP_072880114.1">
    <property type="nucleotide sequence ID" value="NZ_FOKU01000004.1"/>
</dbReference>
<dbReference type="Gene3D" id="3.40.50.450">
    <property type="match status" value="1"/>
</dbReference>
<comment type="catalytic activity">
    <reaction evidence="1">
        <text>AMP + H2O = D-ribose 5-phosphate + adenine</text>
        <dbReference type="Rhea" id="RHEA:20129"/>
        <dbReference type="ChEBI" id="CHEBI:15377"/>
        <dbReference type="ChEBI" id="CHEBI:16708"/>
        <dbReference type="ChEBI" id="CHEBI:78346"/>
        <dbReference type="ChEBI" id="CHEBI:456215"/>
        <dbReference type="EC" id="3.2.2.4"/>
    </reaction>
</comment>
<dbReference type="AlphaFoldDB" id="A0A1M6X1V7"/>
<dbReference type="InterPro" id="IPR052341">
    <property type="entry name" value="LOG_family_nucleotidases"/>
</dbReference>
<dbReference type="GO" id="GO:0009691">
    <property type="term" value="P:cytokinin biosynthetic process"/>
    <property type="evidence" value="ECO:0007669"/>
    <property type="project" value="UniProtKB-UniRule"/>
</dbReference>
<protein>
    <recommendedName>
        <fullName evidence="2">Cytokinin riboside 5'-monophosphate phosphoribohydrolase</fullName>
        <ecNumber evidence="2">3.2.2.n1</ecNumber>
    </recommendedName>
</protein>
<accession>A0A1M6X1V7</accession>
<reference evidence="4 5" key="1">
    <citation type="submission" date="2016-11" db="EMBL/GenBank/DDBJ databases">
        <authorList>
            <person name="Varghese N."/>
            <person name="Submissions S."/>
        </authorList>
    </citation>
    <scope>NUCLEOTIDE SEQUENCE [LARGE SCALE GENOMIC DNA]</scope>
    <source>
        <strain evidence="4 5">CGMCC 1.12174</strain>
        <strain evidence="3 6">DSM 26351</strain>
    </source>
</reference>
<dbReference type="SUPFAM" id="SSF102405">
    <property type="entry name" value="MCP/YpsA-like"/>
    <property type="match status" value="1"/>
</dbReference>
<name>A0A1M6X1V7_9FLAO</name>
<dbReference type="EC" id="3.2.2.n1" evidence="2"/>
<keyword evidence="2" id="KW-0378">Hydrolase</keyword>
<dbReference type="Pfam" id="PF03641">
    <property type="entry name" value="Lysine_decarbox"/>
    <property type="match status" value="1"/>
</dbReference>
<organism evidence="4 5">
    <name type="scientific">Flagellimonas taeanensis</name>
    <dbReference type="NCBI Taxonomy" id="1005926"/>
    <lineage>
        <taxon>Bacteria</taxon>
        <taxon>Pseudomonadati</taxon>
        <taxon>Bacteroidota</taxon>
        <taxon>Flavobacteriia</taxon>
        <taxon>Flavobacteriales</taxon>
        <taxon>Flavobacteriaceae</taxon>
        <taxon>Flagellimonas</taxon>
    </lineage>
</organism>
<evidence type="ECO:0000256" key="1">
    <source>
        <dbReference type="ARBA" id="ARBA00000274"/>
    </source>
</evidence>
<dbReference type="PANTHER" id="PTHR43393">
    <property type="entry name" value="CYTOKININ RIBOSIDE 5'-MONOPHOSPHATE PHOSPHORIBOHYDROLASE"/>
    <property type="match status" value="1"/>
</dbReference>